<dbReference type="EMBL" id="MU853554">
    <property type="protein sequence ID" value="KAK4148312.1"/>
    <property type="molecule type" value="Genomic_DNA"/>
</dbReference>
<evidence type="ECO:0000259" key="10">
    <source>
        <dbReference type="PROSITE" id="PS51393"/>
    </source>
</evidence>
<evidence type="ECO:0000256" key="2">
    <source>
        <dbReference type="ARBA" id="ARBA00001936"/>
    </source>
</evidence>
<proteinExistence type="predicted"/>
<organism evidence="11 12">
    <name type="scientific">Dichotomopilus funicola</name>
    <dbReference type="NCBI Taxonomy" id="1934379"/>
    <lineage>
        <taxon>Eukaryota</taxon>
        <taxon>Fungi</taxon>
        <taxon>Dikarya</taxon>
        <taxon>Ascomycota</taxon>
        <taxon>Pezizomycotina</taxon>
        <taxon>Sordariomycetes</taxon>
        <taxon>Sordariomycetidae</taxon>
        <taxon>Sordariales</taxon>
        <taxon>Chaetomiaceae</taxon>
        <taxon>Dichotomopilus</taxon>
    </lineage>
</organism>
<feature type="domain" description="Lipoxygenase" evidence="10">
    <location>
        <begin position="584"/>
        <end position="1067"/>
    </location>
</feature>
<dbReference type="InterPro" id="IPR000907">
    <property type="entry name" value="LipOase"/>
</dbReference>
<evidence type="ECO:0000256" key="3">
    <source>
        <dbReference type="ARBA" id="ARBA00013178"/>
    </source>
</evidence>
<dbReference type="PANTHER" id="PTHR11771">
    <property type="entry name" value="LIPOXYGENASE"/>
    <property type="match status" value="1"/>
</dbReference>
<evidence type="ECO:0000256" key="1">
    <source>
        <dbReference type="ARBA" id="ARBA00000366"/>
    </source>
</evidence>
<keyword evidence="6" id="KW-0223">Dioxygenase</keyword>
<dbReference type="GO" id="GO:0050584">
    <property type="term" value="F:linoleate 11-lipoxygenase activity"/>
    <property type="evidence" value="ECO:0007669"/>
    <property type="project" value="UniProtKB-EC"/>
</dbReference>
<dbReference type="RefSeq" id="XP_062641683.1">
    <property type="nucleotide sequence ID" value="XM_062782588.1"/>
</dbReference>
<dbReference type="Pfam" id="PF24864">
    <property type="entry name" value="DUF7730"/>
    <property type="match status" value="1"/>
</dbReference>
<dbReference type="PROSITE" id="PS51393">
    <property type="entry name" value="LIPOXYGENASE_3"/>
    <property type="match status" value="1"/>
</dbReference>
<evidence type="ECO:0000256" key="5">
    <source>
        <dbReference type="ARBA" id="ARBA00022723"/>
    </source>
</evidence>
<evidence type="ECO:0000313" key="11">
    <source>
        <dbReference type="EMBL" id="KAK4148312.1"/>
    </source>
</evidence>
<dbReference type="Proteomes" id="UP001302676">
    <property type="component" value="Unassembled WGS sequence"/>
</dbReference>
<evidence type="ECO:0000256" key="8">
    <source>
        <dbReference type="ARBA" id="ARBA00023211"/>
    </source>
</evidence>
<dbReference type="InterPro" id="IPR036226">
    <property type="entry name" value="LipOase_C_sf"/>
</dbReference>
<sequence>MDLDLVFPPPPPLRRRRASSIGSGHITEHPSDRQHASSLFAKLPPELRAIIFTELFGKRRVHLAFIKHPIFADKAGNRTRWRHAICDIDLETPFRTVVTGQHYCFRATHRMVLDISMLFTCRRGLAESIAVLYHSNTFLLHNIDGRKLPVNDIRSLQAKIPRHWPHIHSLEIKWQLAPFDRNTARMVPHDGGRNDYEAFWDALADMPALKRLRIAILMPGYPQDESEPSVPGLPALYLDPIQRLKQLQVCQVILPTSFRLAFPAEEWDLCLSRIDKDQHFISWLDDNEPQPRPAQTACVLIPAAPDQNSHHFPRLPIMPGEEIQWWPRRALAFFQSFFETPLDWRLPKCPDKLAVKRPTHRTILQHLSERQYLTQTAPDEVADVPLPSFDPGIFDNELMKLKLYPTIDPRNPSAIQEPEGNIVEGTYQGTQVALTQAYSRIEQMFTSLFDVLGIEATLPRHRTLQEQRNLYRFSAYPQNPDGTPAQYPPHLQHVPDDQSINVFRIFNVAGLVEMQVLLQKIVPNEGGILGRTREWFLEKARATAFGGDPEMGVTIQDVVDYNKYHRKFGTDIEAGGNIGLLDDWFSDRRFADQQFTGTNPTTITQATQRWIRDFIAAAKVNNYLKWADLIQKADPKSFFVQDGSYFRRAVGVSDPAAVLSHQQPGSDECWTVGAVSLFQLHEDGKLHPVAICIDYRGSLRDSVTIFNKRLSPRDSSSREKDDWPWRYAKTCAQSTDWMRHELAVHLTLSHFVEEAIIVATNRTIPMDHPVYRLLYPHWYKTLSLNAAGRSTLIPQIAVDIVGVSPDQCYSFLRDAYDTYDFVGSYVPNDLKRRGFPSTQQGLNQPRYRNYPYAKNVLALWTTIRTYVKSMLQIHFPTDNAVSTDVAIQRWAVEVKTAGHMPSFPDIKTVDALVDAVTMCIFIASPFHTAINYLQNFYQAFVAAKPPSLCSAPPVTLERLQQYREQDLVAALPINRQRQWLLAAQVPWLLSFKVEPDRSLLNYAASQWWVYKYKGGADEVKVRDASGQLYGDLQKLQRQFHRNSTAMDKGSIPYMVLDPGLTAVSILI</sequence>
<dbReference type="AlphaFoldDB" id="A0AAN6ZRJ6"/>
<evidence type="ECO:0000256" key="4">
    <source>
        <dbReference type="ARBA" id="ARBA00021175"/>
    </source>
</evidence>
<dbReference type="SUPFAM" id="SSF48484">
    <property type="entry name" value="Lipoxigenase"/>
    <property type="match status" value="1"/>
</dbReference>
<keyword evidence="5" id="KW-0479">Metal-binding</keyword>
<dbReference type="GeneID" id="87819201"/>
<name>A0AAN6ZRJ6_9PEZI</name>
<keyword evidence="8" id="KW-0464">Manganese</keyword>
<keyword evidence="7" id="KW-0560">Oxidoreductase</keyword>
<keyword evidence="12" id="KW-1185">Reference proteome</keyword>
<dbReference type="GO" id="GO:0043651">
    <property type="term" value="P:linoleic acid metabolic process"/>
    <property type="evidence" value="ECO:0007669"/>
    <property type="project" value="UniProtKB-ARBA"/>
</dbReference>
<evidence type="ECO:0000313" key="12">
    <source>
        <dbReference type="Proteomes" id="UP001302676"/>
    </source>
</evidence>
<gene>
    <name evidence="11" type="ORF">C8A04DRAFT_33758</name>
</gene>
<comment type="catalytic activity">
    <reaction evidence="1">
        <text>(9Z,12Z)-octadecadienoate + O2 = (11S)-hydroperoxy-(9Z,12Z)-octadecadienoate</text>
        <dbReference type="Rhea" id="RHEA:18993"/>
        <dbReference type="ChEBI" id="CHEBI:15379"/>
        <dbReference type="ChEBI" id="CHEBI:30245"/>
        <dbReference type="ChEBI" id="CHEBI:57467"/>
        <dbReference type="EC" id="1.13.11.45"/>
    </reaction>
</comment>
<accession>A0AAN6ZRJ6</accession>
<reference evidence="11" key="2">
    <citation type="submission" date="2023-05" db="EMBL/GenBank/DDBJ databases">
        <authorList>
            <consortium name="Lawrence Berkeley National Laboratory"/>
            <person name="Steindorff A."/>
            <person name="Hensen N."/>
            <person name="Bonometti L."/>
            <person name="Westerberg I."/>
            <person name="Brannstrom I.O."/>
            <person name="Guillou S."/>
            <person name="Cros-Aarteil S."/>
            <person name="Calhoun S."/>
            <person name="Haridas S."/>
            <person name="Kuo A."/>
            <person name="Mondo S."/>
            <person name="Pangilinan J."/>
            <person name="Riley R."/>
            <person name="Labutti K."/>
            <person name="Andreopoulos B."/>
            <person name="Lipzen A."/>
            <person name="Chen C."/>
            <person name="Yanf M."/>
            <person name="Daum C."/>
            <person name="Ng V."/>
            <person name="Clum A."/>
            <person name="Ohm R."/>
            <person name="Martin F."/>
            <person name="Silar P."/>
            <person name="Natvig D."/>
            <person name="Lalanne C."/>
            <person name="Gautier V."/>
            <person name="Ament-Velasquez S.L."/>
            <person name="Kruys A."/>
            <person name="Hutchinson M.I."/>
            <person name="Powell A.J."/>
            <person name="Barry K."/>
            <person name="Miller A.N."/>
            <person name="Grigoriev I.V."/>
            <person name="Debuchy R."/>
            <person name="Gladieux P."/>
            <person name="Thoren M.H."/>
            <person name="Johannesson H."/>
        </authorList>
    </citation>
    <scope>NUCLEOTIDE SEQUENCE</scope>
    <source>
        <strain evidence="11">CBS 141.50</strain>
    </source>
</reference>
<feature type="region of interest" description="Disordered" evidence="9">
    <location>
        <begin position="1"/>
        <end position="33"/>
    </location>
</feature>
<dbReference type="GO" id="GO:0034440">
    <property type="term" value="P:lipid oxidation"/>
    <property type="evidence" value="ECO:0007669"/>
    <property type="project" value="InterPro"/>
</dbReference>
<evidence type="ECO:0000256" key="9">
    <source>
        <dbReference type="SAM" id="MobiDB-lite"/>
    </source>
</evidence>
<dbReference type="InterPro" id="IPR056632">
    <property type="entry name" value="DUF7730"/>
</dbReference>
<reference evidence="11" key="1">
    <citation type="journal article" date="2023" name="Mol. Phylogenet. Evol.">
        <title>Genome-scale phylogeny and comparative genomics of the fungal order Sordariales.</title>
        <authorList>
            <person name="Hensen N."/>
            <person name="Bonometti L."/>
            <person name="Westerberg I."/>
            <person name="Brannstrom I.O."/>
            <person name="Guillou S."/>
            <person name="Cros-Aarteil S."/>
            <person name="Calhoun S."/>
            <person name="Haridas S."/>
            <person name="Kuo A."/>
            <person name="Mondo S."/>
            <person name="Pangilinan J."/>
            <person name="Riley R."/>
            <person name="LaButti K."/>
            <person name="Andreopoulos B."/>
            <person name="Lipzen A."/>
            <person name="Chen C."/>
            <person name="Yan M."/>
            <person name="Daum C."/>
            <person name="Ng V."/>
            <person name="Clum A."/>
            <person name="Steindorff A."/>
            <person name="Ohm R.A."/>
            <person name="Martin F."/>
            <person name="Silar P."/>
            <person name="Natvig D.O."/>
            <person name="Lalanne C."/>
            <person name="Gautier V."/>
            <person name="Ament-Velasquez S.L."/>
            <person name="Kruys A."/>
            <person name="Hutchinson M.I."/>
            <person name="Powell A.J."/>
            <person name="Barry K."/>
            <person name="Miller A.N."/>
            <person name="Grigoriev I.V."/>
            <person name="Debuchy R."/>
            <person name="Gladieux P."/>
            <person name="Hiltunen Thoren M."/>
            <person name="Johannesson H."/>
        </authorList>
    </citation>
    <scope>NUCLEOTIDE SEQUENCE</scope>
    <source>
        <strain evidence="11">CBS 141.50</strain>
    </source>
</reference>
<dbReference type="PRINTS" id="PR00087">
    <property type="entry name" value="LIPOXYGENASE"/>
</dbReference>
<evidence type="ECO:0000256" key="6">
    <source>
        <dbReference type="ARBA" id="ARBA00022964"/>
    </source>
</evidence>
<dbReference type="Gene3D" id="1.20.245.10">
    <property type="entry name" value="Lipoxygenase-1, Domain 5"/>
    <property type="match status" value="1"/>
</dbReference>
<dbReference type="Pfam" id="PF00305">
    <property type="entry name" value="Lipoxygenase"/>
    <property type="match status" value="1"/>
</dbReference>
<dbReference type="EC" id="1.13.11.45" evidence="3"/>
<evidence type="ECO:0000256" key="7">
    <source>
        <dbReference type="ARBA" id="ARBA00023002"/>
    </source>
</evidence>
<dbReference type="GO" id="GO:0046872">
    <property type="term" value="F:metal ion binding"/>
    <property type="evidence" value="ECO:0007669"/>
    <property type="project" value="UniProtKB-KW"/>
</dbReference>
<comment type="cofactor">
    <cofactor evidence="2">
        <name>Mn(2+)</name>
        <dbReference type="ChEBI" id="CHEBI:29035"/>
    </cofactor>
</comment>
<comment type="caution">
    <text evidence="11">The sequence shown here is derived from an EMBL/GenBank/DDBJ whole genome shotgun (WGS) entry which is preliminary data.</text>
</comment>
<protein>
    <recommendedName>
        <fullName evidence="4">Manganese lipoxygenase</fullName>
        <ecNumber evidence="3">1.13.11.45</ecNumber>
    </recommendedName>
</protein>
<dbReference type="InterPro" id="IPR013819">
    <property type="entry name" value="LipOase_C"/>
</dbReference>